<proteinExistence type="predicted"/>
<dbReference type="RefSeq" id="WP_112749444.1">
    <property type="nucleotide sequence ID" value="NZ_QMFY01000018.1"/>
</dbReference>
<keyword evidence="2" id="KW-1185">Reference proteome</keyword>
<gene>
    <name evidence="1" type="ORF">DQQ10_23800</name>
</gene>
<evidence type="ECO:0000313" key="1">
    <source>
        <dbReference type="EMBL" id="RAV98359.1"/>
    </source>
</evidence>
<keyword evidence="1" id="KW-0131">Cell cycle</keyword>
<dbReference type="EMBL" id="QMFY01000018">
    <property type="protein sequence ID" value="RAV98359.1"/>
    <property type="molecule type" value="Genomic_DNA"/>
</dbReference>
<name>A0A364XY56_9BACT</name>
<dbReference type="GO" id="GO:0051301">
    <property type="term" value="P:cell division"/>
    <property type="evidence" value="ECO:0007669"/>
    <property type="project" value="UniProtKB-KW"/>
</dbReference>
<reference evidence="1 2" key="1">
    <citation type="submission" date="2018-06" db="EMBL/GenBank/DDBJ databases">
        <title>Chryseolinea flavus sp. nov., a member of the phylum Bacteroidetes isolated from soil.</title>
        <authorList>
            <person name="Li Y."/>
            <person name="Wang J."/>
        </authorList>
    </citation>
    <scope>NUCLEOTIDE SEQUENCE [LARGE SCALE GENOMIC DNA]</scope>
    <source>
        <strain evidence="1 2">SDU1-6</strain>
    </source>
</reference>
<dbReference type="OrthoDB" id="1466667at2"/>
<evidence type="ECO:0000313" key="2">
    <source>
        <dbReference type="Proteomes" id="UP000251889"/>
    </source>
</evidence>
<dbReference type="Proteomes" id="UP000251889">
    <property type="component" value="Unassembled WGS sequence"/>
</dbReference>
<comment type="caution">
    <text evidence="1">The sequence shown here is derived from an EMBL/GenBank/DDBJ whole genome shotgun (WGS) entry which is preliminary data.</text>
</comment>
<organism evidence="1 2">
    <name type="scientific">Pseudochryseolinea flava</name>
    <dbReference type="NCBI Taxonomy" id="2059302"/>
    <lineage>
        <taxon>Bacteria</taxon>
        <taxon>Pseudomonadati</taxon>
        <taxon>Bacteroidota</taxon>
        <taxon>Cytophagia</taxon>
        <taxon>Cytophagales</taxon>
        <taxon>Fulvivirgaceae</taxon>
        <taxon>Pseudochryseolinea</taxon>
    </lineage>
</organism>
<dbReference type="AlphaFoldDB" id="A0A364XY56"/>
<keyword evidence="1" id="KW-0132">Cell division</keyword>
<accession>A0A364XY56</accession>
<sequence>MKFKFNLKREIKIGAAIIAVLLLIAFTERRQGAVAIKDISVKLENVNENHFMDESDVSELMQLSQENLRGANIEKVNLKSIEKKIKQDPFIHDAELYSDLKGNVVARVELRRPVARIVRNDGPDGYIAEDGTLMPVSDKFTSRVVLVSGAYARKLLLQDNVMKAHDGKVSEEGVQLMQLIKTIREDEFWSAQIAQLDIDSKCKITIYPQVGDEQIEFGTPDNQELKFKKLMIYYKEILPRVGWNKYDRVNLEYEGQIVTE</sequence>
<protein>
    <submittedName>
        <fullName evidence="1">Cell division protein FtsQ</fullName>
    </submittedName>
</protein>